<name>A0A0B5EU22_STRA4</name>
<evidence type="ECO:0000313" key="2">
    <source>
        <dbReference type="Proteomes" id="UP000031523"/>
    </source>
</evidence>
<sequence length="59" mass="6403">MMRQCGSASRPRGPPGAIRVTLAAPLEQDFLIEITSCDTSLARQSALDAREEPRARAAY</sequence>
<accession>A0A0B5EU22</accession>
<organism evidence="1 2">
    <name type="scientific">Streptomyces albus (strain ATCC 21838 / DSM 41398 / FERM P-419 / JCM 4703 / NBRC 107858)</name>
    <dbReference type="NCBI Taxonomy" id="1081613"/>
    <lineage>
        <taxon>Bacteria</taxon>
        <taxon>Bacillati</taxon>
        <taxon>Actinomycetota</taxon>
        <taxon>Actinomycetes</taxon>
        <taxon>Kitasatosporales</taxon>
        <taxon>Streptomycetaceae</taxon>
        <taxon>Streptomyces</taxon>
    </lineage>
</organism>
<protein>
    <submittedName>
        <fullName evidence="1">Uncharacterized protein</fullName>
    </submittedName>
</protein>
<evidence type="ECO:0000313" key="1">
    <source>
        <dbReference type="EMBL" id="AJE81617.1"/>
    </source>
</evidence>
<gene>
    <name evidence="1" type="ORF">SLNWT_1241</name>
</gene>
<keyword evidence="2" id="KW-1185">Reference proteome</keyword>
<dbReference type="AlphaFoldDB" id="A0A0B5EU22"/>
<reference evidence="1 2" key="1">
    <citation type="submission" date="2015-01" db="EMBL/GenBank/DDBJ databases">
        <title>Enhanced salinomycin production by adjusting the supply of polyketide extender units in Streptomyce albus DSM 41398.</title>
        <authorList>
            <person name="Lu C."/>
        </authorList>
    </citation>
    <scope>NUCLEOTIDE SEQUENCE [LARGE SCALE GENOMIC DNA]</scope>
    <source>
        <strain evidence="2">ATCC 21838 / DSM 41398 / FERM P-419 / JCM 4703 / NBRC 107858</strain>
    </source>
</reference>
<dbReference type="Proteomes" id="UP000031523">
    <property type="component" value="Chromosome"/>
</dbReference>
<proteinExistence type="predicted"/>
<dbReference type="KEGG" id="sals:SLNWT_1241"/>
<dbReference type="EMBL" id="CP010519">
    <property type="protein sequence ID" value="AJE81617.1"/>
    <property type="molecule type" value="Genomic_DNA"/>
</dbReference>